<gene>
    <name evidence="1" type="ORF">PCYB_007630</name>
</gene>
<dbReference type="VEuPathDB" id="PlasmoDB:PCYB_007630"/>
<dbReference type="EMBL" id="DF158505">
    <property type="protein sequence ID" value="GAB70014.1"/>
    <property type="molecule type" value="Genomic_DNA"/>
</dbReference>
<feature type="non-terminal residue" evidence="1">
    <location>
        <position position="1"/>
    </location>
</feature>
<evidence type="ECO:0000313" key="2">
    <source>
        <dbReference type="Proteomes" id="UP000006319"/>
    </source>
</evidence>
<reference evidence="1 2" key="1">
    <citation type="journal article" date="2012" name="Nat. Genet.">
        <title>Plasmodium cynomolgi genome sequences provide insight into Plasmodium vivax and the monkey malaria clade.</title>
        <authorList>
            <person name="Tachibana S."/>
            <person name="Sullivan S.A."/>
            <person name="Kawai S."/>
            <person name="Nakamura S."/>
            <person name="Kim H.R."/>
            <person name="Goto N."/>
            <person name="Arisue N."/>
            <person name="Palacpac N.M.Q."/>
            <person name="Honma H."/>
            <person name="Yagi M."/>
            <person name="Tougan T."/>
            <person name="Katakai Y."/>
            <person name="Kaneko O."/>
            <person name="Mita T."/>
            <person name="Kita K."/>
            <person name="Yasutomi Y."/>
            <person name="Sutton P.L."/>
            <person name="Shakhbatyan R."/>
            <person name="Horii T."/>
            <person name="Yasunaga T."/>
            <person name="Barnwell J.W."/>
            <person name="Escalante A.A."/>
            <person name="Carlton J.M."/>
            <person name="Tanabe K."/>
        </authorList>
    </citation>
    <scope>NUCLEOTIDE SEQUENCE [LARGE SCALE GENOMIC DNA]</scope>
    <source>
        <strain evidence="1 2">B</strain>
    </source>
</reference>
<dbReference type="Pfam" id="PF05795">
    <property type="entry name" value="Plasmodium_Vir"/>
    <property type="match status" value="1"/>
</dbReference>
<evidence type="ECO:0008006" key="3">
    <source>
        <dbReference type="Google" id="ProtNLM"/>
    </source>
</evidence>
<dbReference type="KEGG" id="pcy:PCYB_007630"/>
<dbReference type="GeneID" id="14696556"/>
<dbReference type="InterPro" id="IPR008780">
    <property type="entry name" value="Plasmodium_Vir"/>
</dbReference>
<evidence type="ECO:0000313" key="1">
    <source>
        <dbReference type="EMBL" id="GAB70014.1"/>
    </source>
</evidence>
<protein>
    <recommendedName>
        <fullName evidence="3">CYIR protein</fullName>
    </recommendedName>
</protein>
<accession>K6V110</accession>
<dbReference type="OrthoDB" id="389283at2759"/>
<dbReference type="Proteomes" id="UP000006319">
    <property type="component" value="Unassembled WGS sequence"/>
</dbReference>
<dbReference type="RefSeq" id="XP_004228232.1">
    <property type="nucleotide sequence ID" value="XM_004228184.1"/>
</dbReference>
<dbReference type="AlphaFoldDB" id="K6V110"/>
<dbReference type="OMA" id="PCNANDQ"/>
<proteinExistence type="predicted"/>
<sequence length="267" mass="31713">INSRKFYDKLENIIKRTDSNEYCGTPQNLRYNRNLSDVCSTILINLKNNNVSVNDGNMLTICKLLNYWEYCTLNGLYHSKNGSEIDNSYNVLAKIWKEHVNDNSSEHYYKKYKPDYVHFIYTDWKQKKELYEYYFDIGVIKSTPKFFNTGYDDYYKYVKYKVRLYDYYKNPYSISYNLDCPNFLKECKEYHPEMLLPEFICYQDILKKGNKQAHAQHQTQIQAQKIAPSLPLQRSITETPDSITTTGTKTCNVFLGVVIISDHWCFI</sequence>
<keyword evidence="2" id="KW-1185">Reference proteome</keyword>
<organism evidence="1 2">
    <name type="scientific">Plasmodium cynomolgi (strain B)</name>
    <dbReference type="NCBI Taxonomy" id="1120755"/>
    <lineage>
        <taxon>Eukaryota</taxon>
        <taxon>Sar</taxon>
        <taxon>Alveolata</taxon>
        <taxon>Apicomplexa</taxon>
        <taxon>Aconoidasida</taxon>
        <taxon>Haemosporida</taxon>
        <taxon>Plasmodiidae</taxon>
        <taxon>Plasmodium</taxon>
        <taxon>Plasmodium (Plasmodium)</taxon>
    </lineage>
</organism>
<name>K6V110_PLACD</name>